<evidence type="ECO:0000313" key="3">
    <source>
        <dbReference type="EMBL" id="KUF41073.1"/>
    </source>
</evidence>
<evidence type="ECO:0000313" key="4">
    <source>
        <dbReference type="Proteomes" id="UP000053300"/>
    </source>
</evidence>
<sequence>MKLRFSSSALQVAAVLAAAVALSACDRASTDNTSGAAPAPQEEVVTAESVVVENAPAPEASTPASTASTLQELEKSVGTYPGDNSYLVSGVLAERLKALLGEDTYKLVLQNLEVASPLTKDGERLFITGNRAHQGGEEMAAIVVDPAQNAVRVWLSTEGKSQVFQDPAQVEVPWPADVQTMISNFQESKQ</sequence>
<dbReference type="OrthoDB" id="8812365at2"/>
<dbReference type="AlphaFoldDB" id="A0A0W7Z158"/>
<keyword evidence="4" id="KW-1185">Reference proteome</keyword>
<reference evidence="2 5" key="2">
    <citation type="submission" date="2017-03" db="EMBL/GenBank/DDBJ databases">
        <title>Rapid Whole Genome Sequencing of Comamonas kerstersii Causing Continuous ambulatory Peritoneal Dialysis-Associated Peritonitis.</title>
        <authorList>
            <person name="Zheng B."/>
        </authorList>
    </citation>
    <scope>NUCLEOTIDE SEQUENCE [LARGE SCALE GENOMIC DNA]</scope>
    <source>
        <strain evidence="2 5">8943</strain>
    </source>
</reference>
<keyword evidence="1" id="KW-0732">Signal</keyword>
<dbReference type="EMBL" id="CP020121">
    <property type="protein sequence ID" value="AQZ98720.1"/>
    <property type="molecule type" value="Genomic_DNA"/>
</dbReference>
<dbReference type="PROSITE" id="PS51257">
    <property type="entry name" value="PROKAR_LIPOPROTEIN"/>
    <property type="match status" value="1"/>
</dbReference>
<dbReference type="GeneID" id="83039871"/>
<dbReference type="Proteomes" id="UP000242792">
    <property type="component" value="Chromosome"/>
</dbReference>
<accession>A0A0W7Z158</accession>
<evidence type="ECO:0000313" key="2">
    <source>
        <dbReference type="EMBL" id="AQZ98720.1"/>
    </source>
</evidence>
<evidence type="ECO:0000256" key="1">
    <source>
        <dbReference type="SAM" id="SignalP"/>
    </source>
</evidence>
<evidence type="ECO:0000313" key="5">
    <source>
        <dbReference type="Proteomes" id="UP000242792"/>
    </source>
</evidence>
<accession>A0A1V0BFL9</accession>
<dbReference type="Proteomes" id="UP000053300">
    <property type="component" value="Unassembled WGS sequence"/>
</dbReference>
<feature type="signal peptide" evidence="1">
    <location>
        <begin position="1"/>
        <end position="24"/>
    </location>
</feature>
<proteinExistence type="predicted"/>
<protein>
    <recommendedName>
        <fullName evidence="6">Lipoprotein</fullName>
    </recommendedName>
</protein>
<gene>
    <name evidence="3" type="ORF">AS359_09710</name>
    <name evidence="2" type="ORF">B5M06_11120</name>
</gene>
<dbReference type="EMBL" id="LPXH01000025">
    <property type="protein sequence ID" value="KUF41073.1"/>
    <property type="molecule type" value="Genomic_DNA"/>
</dbReference>
<reference evidence="3 4" key="1">
    <citation type="submission" date="2015-12" db="EMBL/GenBank/DDBJ databases">
        <title>Complete genome sequence of a multi-drug resistant strain Acidovorax sp. 12322-1.</title>
        <authorList>
            <person name="Ming D."/>
            <person name="Wang M."/>
            <person name="Hu S."/>
            <person name="Zhou Y."/>
            <person name="Jiang T."/>
        </authorList>
    </citation>
    <scope>NUCLEOTIDE SEQUENCE [LARGE SCALE GENOMIC DNA]</scope>
    <source>
        <strain evidence="3 4">12322-1</strain>
    </source>
</reference>
<dbReference type="RefSeq" id="WP_054066839.1">
    <property type="nucleotide sequence ID" value="NZ_CATYED010000008.1"/>
</dbReference>
<organism evidence="3 4">
    <name type="scientific">Comamonas kerstersii</name>
    <dbReference type="NCBI Taxonomy" id="225992"/>
    <lineage>
        <taxon>Bacteria</taxon>
        <taxon>Pseudomonadati</taxon>
        <taxon>Pseudomonadota</taxon>
        <taxon>Betaproteobacteria</taxon>
        <taxon>Burkholderiales</taxon>
        <taxon>Comamonadaceae</taxon>
        <taxon>Comamonas</taxon>
    </lineage>
</organism>
<feature type="chain" id="PRO_5036003243" description="Lipoprotein" evidence="1">
    <location>
        <begin position="25"/>
        <end position="190"/>
    </location>
</feature>
<name>A0A0W7Z158_9BURK</name>
<dbReference type="KEGG" id="cke:B5M06_11120"/>
<evidence type="ECO:0008006" key="6">
    <source>
        <dbReference type="Google" id="ProtNLM"/>
    </source>
</evidence>